<protein>
    <submittedName>
        <fullName evidence="2">Uncharacterized protein</fullName>
    </submittedName>
</protein>
<dbReference type="EMBL" id="KZ501829">
    <property type="protein sequence ID" value="PKU88053.1"/>
    <property type="molecule type" value="Genomic_DNA"/>
</dbReference>
<evidence type="ECO:0000256" key="1">
    <source>
        <dbReference type="SAM" id="MobiDB-lite"/>
    </source>
</evidence>
<name>A0A2I0XJF6_9ASPA</name>
<proteinExistence type="predicted"/>
<evidence type="ECO:0000313" key="2">
    <source>
        <dbReference type="EMBL" id="PKU88053.1"/>
    </source>
</evidence>
<evidence type="ECO:0000313" key="3">
    <source>
        <dbReference type="Proteomes" id="UP000233837"/>
    </source>
</evidence>
<keyword evidence="3" id="KW-1185">Reference proteome</keyword>
<sequence>MDMLAMKDLTFILQQILQPIIYPTCFSLATVAHSHLTLLKGEPKLSERREKKKVNGNIYDSHHN</sequence>
<accession>A0A2I0XJF6</accession>
<dbReference type="Proteomes" id="UP000233837">
    <property type="component" value="Unassembled WGS sequence"/>
</dbReference>
<feature type="region of interest" description="Disordered" evidence="1">
    <location>
        <begin position="43"/>
        <end position="64"/>
    </location>
</feature>
<gene>
    <name evidence="2" type="ORF">MA16_Dca019503</name>
</gene>
<organism evidence="2 3">
    <name type="scientific">Dendrobium catenatum</name>
    <dbReference type="NCBI Taxonomy" id="906689"/>
    <lineage>
        <taxon>Eukaryota</taxon>
        <taxon>Viridiplantae</taxon>
        <taxon>Streptophyta</taxon>
        <taxon>Embryophyta</taxon>
        <taxon>Tracheophyta</taxon>
        <taxon>Spermatophyta</taxon>
        <taxon>Magnoliopsida</taxon>
        <taxon>Liliopsida</taxon>
        <taxon>Asparagales</taxon>
        <taxon>Orchidaceae</taxon>
        <taxon>Epidendroideae</taxon>
        <taxon>Malaxideae</taxon>
        <taxon>Dendrobiinae</taxon>
        <taxon>Dendrobium</taxon>
    </lineage>
</organism>
<reference evidence="2 3" key="2">
    <citation type="journal article" date="2017" name="Nature">
        <title>The Apostasia genome and the evolution of orchids.</title>
        <authorList>
            <person name="Zhang G.Q."/>
            <person name="Liu K.W."/>
            <person name="Li Z."/>
            <person name="Lohaus R."/>
            <person name="Hsiao Y.Y."/>
            <person name="Niu S.C."/>
            <person name="Wang J.Y."/>
            <person name="Lin Y.C."/>
            <person name="Xu Q."/>
            <person name="Chen L.J."/>
            <person name="Yoshida K."/>
            <person name="Fujiwara S."/>
            <person name="Wang Z.W."/>
            <person name="Zhang Y.Q."/>
            <person name="Mitsuda N."/>
            <person name="Wang M."/>
            <person name="Liu G.H."/>
            <person name="Pecoraro L."/>
            <person name="Huang H.X."/>
            <person name="Xiao X.J."/>
            <person name="Lin M."/>
            <person name="Wu X.Y."/>
            <person name="Wu W.L."/>
            <person name="Chen Y.Y."/>
            <person name="Chang S.B."/>
            <person name="Sakamoto S."/>
            <person name="Ohme-Takagi M."/>
            <person name="Yagi M."/>
            <person name="Zeng S.J."/>
            <person name="Shen C.Y."/>
            <person name="Yeh C.M."/>
            <person name="Luo Y.B."/>
            <person name="Tsai W.C."/>
            <person name="Van de Peer Y."/>
            <person name="Liu Z.J."/>
        </authorList>
    </citation>
    <scope>NUCLEOTIDE SEQUENCE [LARGE SCALE GENOMIC DNA]</scope>
    <source>
        <tissue evidence="2">The whole plant</tissue>
    </source>
</reference>
<dbReference type="AlphaFoldDB" id="A0A2I0XJF6"/>
<reference evidence="2 3" key="1">
    <citation type="journal article" date="2016" name="Sci. Rep.">
        <title>The Dendrobium catenatum Lindl. genome sequence provides insights into polysaccharide synthase, floral development and adaptive evolution.</title>
        <authorList>
            <person name="Zhang G.Q."/>
            <person name="Xu Q."/>
            <person name="Bian C."/>
            <person name="Tsai W.C."/>
            <person name="Yeh C.M."/>
            <person name="Liu K.W."/>
            <person name="Yoshida K."/>
            <person name="Zhang L.S."/>
            <person name="Chang S.B."/>
            <person name="Chen F."/>
            <person name="Shi Y."/>
            <person name="Su Y.Y."/>
            <person name="Zhang Y.Q."/>
            <person name="Chen L.J."/>
            <person name="Yin Y."/>
            <person name="Lin M."/>
            <person name="Huang H."/>
            <person name="Deng H."/>
            <person name="Wang Z.W."/>
            <person name="Zhu S.L."/>
            <person name="Zhao X."/>
            <person name="Deng C."/>
            <person name="Niu S.C."/>
            <person name="Huang J."/>
            <person name="Wang M."/>
            <person name="Liu G.H."/>
            <person name="Yang H.J."/>
            <person name="Xiao X.J."/>
            <person name="Hsiao Y.Y."/>
            <person name="Wu W.L."/>
            <person name="Chen Y.Y."/>
            <person name="Mitsuda N."/>
            <person name="Ohme-Takagi M."/>
            <person name="Luo Y.B."/>
            <person name="Van de Peer Y."/>
            <person name="Liu Z.J."/>
        </authorList>
    </citation>
    <scope>NUCLEOTIDE SEQUENCE [LARGE SCALE GENOMIC DNA]</scope>
    <source>
        <tissue evidence="2">The whole plant</tissue>
    </source>
</reference>